<evidence type="ECO:0000313" key="2">
    <source>
        <dbReference type="Proteomes" id="UP000177061"/>
    </source>
</evidence>
<organism evidence="1 2">
    <name type="scientific">Candidatus Portnoybacteria bacterium RIFCSPHIGHO2_12_FULL_38_9</name>
    <dbReference type="NCBI Taxonomy" id="1801997"/>
    <lineage>
        <taxon>Bacteria</taxon>
        <taxon>Candidatus Portnoyibacteriota</taxon>
    </lineage>
</organism>
<dbReference type="Proteomes" id="UP000177061">
    <property type="component" value="Unassembled WGS sequence"/>
</dbReference>
<accession>A0A1G2FEJ8</accession>
<name>A0A1G2FEJ8_9BACT</name>
<dbReference type="STRING" id="1801997.A3J64_02670"/>
<protein>
    <submittedName>
        <fullName evidence="1">Uncharacterized protein</fullName>
    </submittedName>
</protein>
<proteinExistence type="predicted"/>
<comment type="caution">
    <text evidence="1">The sequence shown here is derived from an EMBL/GenBank/DDBJ whole genome shotgun (WGS) entry which is preliminary data.</text>
</comment>
<reference evidence="1 2" key="1">
    <citation type="journal article" date="2016" name="Nat. Commun.">
        <title>Thousands of microbial genomes shed light on interconnected biogeochemical processes in an aquifer system.</title>
        <authorList>
            <person name="Anantharaman K."/>
            <person name="Brown C.T."/>
            <person name="Hug L.A."/>
            <person name="Sharon I."/>
            <person name="Castelle C.J."/>
            <person name="Probst A.J."/>
            <person name="Thomas B.C."/>
            <person name="Singh A."/>
            <person name="Wilkins M.J."/>
            <person name="Karaoz U."/>
            <person name="Brodie E.L."/>
            <person name="Williams K.H."/>
            <person name="Hubbard S.S."/>
            <person name="Banfield J.F."/>
        </authorList>
    </citation>
    <scope>NUCLEOTIDE SEQUENCE [LARGE SCALE GENOMIC DNA]</scope>
</reference>
<gene>
    <name evidence="1" type="ORF">A3J64_02670</name>
</gene>
<evidence type="ECO:0000313" key="1">
    <source>
        <dbReference type="EMBL" id="OGZ36504.1"/>
    </source>
</evidence>
<sequence>MQNIPRRRAPPPSKPFDIVQRTRHIIRIKFTLKIKSNSIEGGVGAIRPLRRDDLSLIYTFINNILTKNGKISEGLLFLSRKIISPLAAR</sequence>
<dbReference type="AlphaFoldDB" id="A0A1G2FEJ8"/>
<dbReference type="EMBL" id="MHNB01000025">
    <property type="protein sequence ID" value="OGZ36504.1"/>
    <property type="molecule type" value="Genomic_DNA"/>
</dbReference>